<evidence type="ECO:0000313" key="3">
    <source>
        <dbReference type="Proteomes" id="UP000006174"/>
    </source>
</evidence>
<evidence type="ECO:0000313" key="2">
    <source>
        <dbReference type="EMBL" id="CCF54711.1"/>
    </source>
</evidence>
<dbReference type="eggNOG" id="KOG0017">
    <property type="taxonomic scope" value="Eukaryota"/>
</dbReference>
<accession>I2G6B8</accession>
<dbReference type="Proteomes" id="UP000006174">
    <property type="component" value="Unassembled WGS sequence"/>
</dbReference>
<evidence type="ECO:0000259" key="1">
    <source>
        <dbReference type="Pfam" id="PF07727"/>
    </source>
</evidence>
<dbReference type="STRING" id="1128400.I2G6B8"/>
<organism evidence="2 3">
    <name type="scientific">Ustilago hordei</name>
    <name type="common">Barley covered smut fungus</name>
    <dbReference type="NCBI Taxonomy" id="120017"/>
    <lineage>
        <taxon>Eukaryota</taxon>
        <taxon>Fungi</taxon>
        <taxon>Dikarya</taxon>
        <taxon>Basidiomycota</taxon>
        <taxon>Ustilaginomycotina</taxon>
        <taxon>Ustilaginomycetes</taxon>
        <taxon>Ustilaginales</taxon>
        <taxon>Ustilaginaceae</taxon>
        <taxon>Ustilago</taxon>
    </lineage>
</organism>
<dbReference type="AlphaFoldDB" id="I2G6B8"/>
<dbReference type="InterPro" id="IPR013103">
    <property type="entry name" value="RVT_2"/>
</dbReference>
<proteinExistence type="predicted"/>
<gene>
    <name evidence="2" type="ORF">UHOR_01711</name>
</gene>
<protein>
    <submittedName>
        <fullName evidence="2">Conserved uncharacterized protein (N-terminal)</fullName>
    </submittedName>
</protein>
<dbReference type="HOGENOM" id="CLU_001650_21_5_1"/>
<keyword evidence="3" id="KW-1185">Reference proteome</keyword>
<dbReference type="CDD" id="cd09272">
    <property type="entry name" value="RNase_HI_RT_Ty1"/>
    <property type="match status" value="1"/>
</dbReference>
<reference evidence="2 3" key="1">
    <citation type="journal article" date="2012" name="Plant Cell">
        <title>Genome comparison of barley and maize smut fungi reveals targeted loss of RNA silencing components and species-specific presence of transposable elements.</title>
        <authorList>
            <person name="Laurie J.D."/>
            <person name="Ali S."/>
            <person name="Linning R."/>
            <person name="Mannhaupt G."/>
            <person name="Wong P."/>
            <person name="Gueldener U."/>
            <person name="Muensterkoetter M."/>
            <person name="Moore R."/>
            <person name="Kahmann R."/>
            <person name="Bakkeren G."/>
            <person name="Schirawski J."/>
        </authorList>
    </citation>
    <scope>NUCLEOTIDE SEQUENCE [LARGE SCALE GENOMIC DNA]</scope>
    <source>
        <strain evidence="3">Uh4875-4</strain>
    </source>
</reference>
<dbReference type="OMA" id="WCEAICA"/>
<name>I2G6B8_USTHO</name>
<dbReference type="PANTHER" id="PTHR11439">
    <property type="entry name" value="GAG-POL-RELATED RETROTRANSPOSON"/>
    <property type="match status" value="1"/>
</dbReference>
<dbReference type="Pfam" id="PF07727">
    <property type="entry name" value="RVT_2"/>
    <property type="match status" value="1"/>
</dbReference>
<comment type="caution">
    <text evidence="2">The sequence shown here is derived from an EMBL/GenBank/DDBJ whole genome shotgun (WGS) entry which is preliminary data.</text>
</comment>
<feature type="domain" description="Reverse transcriptase Ty1/copia-type" evidence="1">
    <location>
        <begin position="70"/>
        <end position="155"/>
    </location>
</feature>
<feature type="non-terminal residue" evidence="2">
    <location>
        <position position="1"/>
    </location>
</feature>
<dbReference type="PANTHER" id="PTHR11439:SF463">
    <property type="entry name" value="REVERSE TRANSCRIPTASE TY1_COPIA-TYPE DOMAIN-CONTAINING PROTEIN"/>
    <property type="match status" value="1"/>
</dbReference>
<sequence length="393" mass="44062">MSANSASAVNLKPTVKEALAGPDQSHWCEAICAELEGLKSMNISEVINMPPKAHLIDSKLVLNVKMDVNRREGLDYMEIFVLVVPRDTIQMILVIAAKLDWELDSIDIKQAYINARLEHNIYLKPPEGTNAPPGKVYKLLKSLYGLKQSGQEWSQVDEVKQAILNKWKIEDNGPVTEFLKIKITRDQTKWTMDLDQQAYIKEIVKEWIKPNDKTWIPMMTTPMKAANELTYDNKLRETYPALIVALCIIKYLNQTQDNVLHIGGMDVTGNAIETYMDANWALDPNADRKSTLGLIVKVFRNIVTWNSHIQKCVASSAVKAEYVAGSAAIREALFHRHLLCGLGFGDHTPTIFMDNTGVRGLAPETQVGLSRYSVTIKLCDSYCLSIGLDELVA</sequence>
<dbReference type="EMBL" id="CAGI01000194">
    <property type="protein sequence ID" value="CCF54711.1"/>
    <property type="molecule type" value="Genomic_DNA"/>
</dbReference>